<proteinExistence type="inferred from homology"/>
<keyword evidence="3" id="KW-0813">Transport</keyword>
<evidence type="ECO:0000256" key="5">
    <source>
        <dbReference type="ARBA" id="ARBA00022692"/>
    </source>
</evidence>
<feature type="transmembrane region" description="Helical" evidence="9">
    <location>
        <begin position="222"/>
        <end position="247"/>
    </location>
</feature>
<dbReference type="RefSeq" id="WP_284055692.1">
    <property type="nucleotide sequence ID" value="NZ_JAMSLR010000001.1"/>
</dbReference>
<feature type="transmembrane region" description="Helical" evidence="9">
    <location>
        <begin position="288"/>
        <end position="311"/>
    </location>
</feature>
<comment type="similarity">
    <text evidence="2">Belongs to the autoinducer-2 exporter (AI-2E) (TC 2.A.86) family.</text>
</comment>
<dbReference type="Proteomes" id="UP001165306">
    <property type="component" value="Unassembled WGS sequence"/>
</dbReference>
<dbReference type="EMBL" id="JAMSLR010000001">
    <property type="protein sequence ID" value="MCM8747910.1"/>
    <property type="molecule type" value="Genomic_DNA"/>
</dbReference>
<feature type="region of interest" description="Disordered" evidence="8">
    <location>
        <begin position="1"/>
        <end position="29"/>
    </location>
</feature>
<evidence type="ECO:0000256" key="2">
    <source>
        <dbReference type="ARBA" id="ARBA00009773"/>
    </source>
</evidence>
<accession>A0AA41WCQ7</accession>
<evidence type="ECO:0000256" key="4">
    <source>
        <dbReference type="ARBA" id="ARBA00022475"/>
    </source>
</evidence>
<keyword evidence="6 9" id="KW-1133">Transmembrane helix</keyword>
<evidence type="ECO:0000256" key="1">
    <source>
        <dbReference type="ARBA" id="ARBA00004651"/>
    </source>
</evidence>
<name>A0AA41WCQ7_9BACT</name>
<keyword evidence="5 9" id="KW-0812">Transmembrane</keyword>
<dbReference type="PANTHER" id="PTHR21716">
    <property type="entry name" value="TRANSMEMBRANE PROTEIN"/>
    <property type="match status" value="1"/>
</dbReference>
<reference evidence="10" key="1">
    <citation type="submission" date="2022-06" db="EMBL/GenBank/DDBJ databases">
        <title>CFH 74404 Thermomicrobiaceae sp.</title>
        <authorList>
            <person name="Ming H."/>
            <person name="Li W.-J."/>
            <person name="Zhao Z."/>
        </authorList>
    </citation>
    <scope>NUCLEOTIDE SEQUENCE</scope>
    <source>
        <strain evidence="10">CFH 74404</strain>
    </source>
</reference>
<dbReference type="GO" id="GO:0005886">
    <property type="term" value="C:plasma membrane"/>
    <property type="evidence" value="ECO:0007669"/>
    <property type="project" value="UniProtKB-SubCell"/>
</dbReference>
<feature type="transmembrane region" description="Helical" evidence="9">
    <location>
        <begin position="331"/>
        <end position="364"/>
    </location>
</feature>
<feature type="compositionally biased region" description="Pro residues" evidence="8">
    <location>
        <begin position="16"/>
        <end position="27"/>
    </location>
</feature>
<dbReference type="GO" id="GO:0055085">
    <property type="term" value="P:transmembrane transport"/>
    <property type="evidence" value="ECO:0007669"/>
    <property type="project" value="TreeGrafter"/>
</dbReference>
<comment type="subcellular location">
    <subcellularLocation>
        <location evidence="1">Cell membrane</location>
        <topology evidence="1">Multi-pass membrane protein</topology>
    </subcellularLocation>
</comment>
<dbReference type="Pfam" id="PF01594">
    <property type="entry name" value="AI-2E_transport"/>
    <property type="match status" value="1"/>
</dbReference>
<dbReference type="InterPro" id="IPR002549">
    <property type="entry name" value="AI-2E-like"/>
</dbReference>
<feature type="transmembrane region" description="Helical" evidence="9">
    <location>
        <begin position="64"/>
        <end position="82"/>
    </location>
</feature>
<gene>
    <name evidence="10" type="ORF">NET02_01980</name>
</gene>
<protein>
    <submittedName>
        <fullName evidence="10">AI-2E family transporter</fullName>
    </submittedName>
</protein>
<feature type="transmembrane region" description="Helical" evidence="9">
    <location>
        <begin position="94"/>
        <end position="119"/>
    </location>
</feature>
<keyword evidence="4" id="KW-1003">Cell membrane</keyword>
<evidence type="ECO:0000256" key="9">
    <source>
        <dbReference type="SAM" id="Phobius"/>
    </source>
</evidence>
<comment type="caution">
    <text evidence="10">The sequence shown here is derived from an EMBL/GenBank/DDBJ whole genome shotgun (WGS) entry which is preliminary data.</text>
</comment>
<dbReference type="PANTHER" id="PTHR21716:SF53">
    <property type="entry name" value="PERMEASE PERM-RELATED"/>
    <property type="match status" value="1"/>
</dbReference>
<evidence type="ECO:0000313" key="11">
    <source>
        <dbReference type="Proteomes" id="UP001165306"/>
    </source>
</evidence>
<keyword evidence="11" id="KW-1185">Reference proteome</keyword>
<dbReference type="AlphaFoldDB" id="A0AA41WCQ7"/>
<evidence type="ECO:0000256" key="8">
    <source>
        <dbReference type="SAM" id="MobiDB-lite"/>
    </source>
</evidence>
<evidence type="ECO:0000256" key="6">
    <source>
        <dbReference type="ARBA" id="ARBA00022989"/>
    </source>
</evidence>
<feature type="transmembrane region" description="Helical" evidence="9">
    <location>
        <begin position="38"/>
        <end position="58"/>
    </location>
</feature>
<organism evidence="10 11">
    <name type="scientific">Thermalbibacter longus</name>
    <dbReference type="NCBI Taxonomy" id="2951981"/>
    <lineage>
        <taxon>Bacteria</taxon>
        <taxon>Pseudomonadati</taxon>
        <taxon>Thermomicrobiota</taxon>
        <taxon>Thermomicrobia</taxon>
        <taxon>Thermomicrobiales</taxon>
        <taxon>Thermomicrobiaceae</taxon>
        <taxon>Thermalbibacter</taxon>
    </lineage>
</organism>
<evidence type="ECO:0000256" key="3">
    <source>
        <dbReference type="ARBA" id="ARBA00022448"/>
    </source>
</evidence>
<evidence type="ECO:0000256" key="7">
    <source>
        <dbReference type="ARBA" id="ARBA00023136"/>
    </source>
</evidence>
<keyword evidence="7 9" id="KW-0472">Membrane</keyword>
<feature type="transmembrane region" description="Helical" evidence="9">
    <location>
        <begin position="253"/>
        <end position="276"/>
    </location>
</feature>
<sequence>MEEKTPDPTIAEPAPAVSPPTVPPGPRPGKAAEWWPQALAVAAGICLAAVAVGVVLLILRLVNVLVILFLSVLIAATVARPVRALERRRVPPIVAISVVYLLVLVALGLVIVLIIPPLISQIASVGRQFPELLDRYQELRRLYEGLRQQYPELRQFEQEASGLGGQFLSGLGASLSRLPQRLFGLLFDALSVMVISTLLVARRRELLLAVLDLTPPDHRERVRVVLTAVWVRLGQYLGAKLTVMVIVGALTYLALRLIGIPSPLLLAVIVALCEIIPRVGTWLARIPLFVLAATAGWFALGLTIVTSIAIQNLKGLVISPFIEGSQLDLHPLLAFLSVLIGAALLGLAGAALAIPAAAALQVIAEEVVLPWYRRRLAGASSDRRA</sequence>
<evidence type="ECO:0000313" key="10">
    <source>
        <dbReference type="EMBL" id="MCM8747910.1"/>
    </source>
</evidence>